<dbReference type="SUPFAM" id="SSF52777">
    <property type="entry name" value="CoA-dependent acyltransferases"/>
    <property type="match status" value="2"/>
</dbReference>
<dbReference type="InterPro" id="IPR023213">
    <property type="entry name" value="CAT-like_dom_sf"/>
</dbReference>
<evidence type="ECO:0000313" key="2">
    <source>
        <dbReference type="EMBL" id="MBB6175132.1"/>
    </source>
</evidence>
<dbReference type="Gene3D" id="3.30.559.10">
    <property type="entry name" value="Chloramphenicol acetyltransferase-like domain"/>
    <property type="match status" value="1"/>
</dbReference>
<dbReference type="Proteomes" id="UP000546642">
    <property type="component" value="Unassembled WGS sequence"/>
</dbReference>
<dbReference type="GO" id="GO:0008610">
    <property type="term" value="P:lipid biosynthetic process"/>
    <property type="evidence" value="ECO:0007669"/>
    <property type="project" value="UniProtKB-ARBA"/>
</dbReference>
<dbReference type="Pfam" id="PF00668">
    <property type="entry name" value="Condensation"/>
    <property type="match status" value="1"/>
</dbReference>
<dbReference type="PANTHER" id="PTHR45527:SF1">
    <property type="entry name" value="FATTY ACID SYNTHASE"/>
    <property type="match status" value="1"/>
</dbReference>
<sequence length="435" mass="47163">MTAAPTEPPEIEPAAVDAGSAFRVWNDDEMWFAPPHGQARPTLSTHCWWELPADAVPDLLFEAVRLVASRHDMLTSRIERRGDRIHCRPGAAEPEIRHLRTGIAVGNAGEAETLGELDPFTGPMLRAVLDRRSAPARFCLQISHAVLDGWSMDLLLRELAETYERLAVGAPVDARPAPQMRDWAAAQWDILKATRDERLDGWRRLLEAGPLAPAPVPGTPGDRSGTVRWRAPEGLPTAVRSTARRLRCSPTVLLVTLLGRALVAEHGAAAAVRVPFANRHHPGALDVIGNLSTQVPVLFSAGDAHADRDLGDLTVAANRRMLDAIALLPLSFEAALAELWSSAQAARADRQTPFFALEVEDGADDDEDDLAGGVLTDVVSPMDEQDGCEVTAEFDEDEAVITAGWRGLTRSEEERMHAVFGEFTARLGELATPAA</sequence>
<feature type="domain" description="Condensation" evidence="1">
    <location>
        <begin position="57"/>
        <end position="302"/>
    </location>
</feature>
<dbReference type="AlphaFoldDB" id="A0A7W9YN65"/>
<organism evidence="2 3">
    <name type="scientific">Nocardiopsis mwathae</name>
    <dbReference type="NCBI Taxonomy" id="1472723"/>
    <lineage>
        <taxon>Bacteria</taxon>
        <taxon>Bacillati</taxon>
        <taxon>Actinomycetota</taxon>
        <taxon>Actinomycetes</taxon>
        <taxon>Streptosporangiales</taxon>
        <taxon>Nocardiopsidaceae</taxon>
        <taxon>Nocardiopsis</taxon>
    </lineage>
</organism>
<gene>
    <name evidence="2" type="ORF">HNR23_005192</name>
</gene>
<evidence type="ECO:0000259" key="1">
    <source>
        <dbReference type="Pfam" id="PF00668"/>
    </source>
</evidence>
<protein>
    <recommendedName>
        <fullName evidence="1">Condensation domain-containing protein</fullName>
    </recommendedName>
</protein>
<dbReference type="EMBL" id="JACHDS010000001">
    <property type="protein sequence ID" value="MBB6175132.1"/>
    <property type="molecule type" value="Genomic_DNA"/>
</dbReference>
<dbReference type="GO" id="GO:0003824">
    <property type="term" value="F:catalytic activity"/>
    <property type="evidence" value="ECO:0007669"/>
    <property type="project" value="InterPro"/>
</dbReference>
<proteinExistence type="predicted"/>
<dbReference type="RefSeq" id="WP_184079608.1">
    <property type="nucleotide sequence ID" value="NZ_JACHDS010000001.1"/>
</dbReference>
<accession>A0A7W9YN65</accession>
<dbReference type="GO" id="GO:0031177">
    <property type="term" value="F:phosphopantetheine binding"/>
    <property type="evidence" value="ECO:0007669"/>
    <property type="project" value="TreeGrafter"/>
</dbReference>
<dbReference type="InterPro" id="IPR001242">
    <property type="entry name" value="Condensation_dom"/>
</dbReference>
<dbReference type="Gene3D" id="3.30.559.30">
    <property type="entry name" value="Nonribosomal peptide synthetase, condensation domain"/>
    <property type="match status" value="1"/>
</dbReference>
<name>A0A7W9YN65_9ACTN</name>
<reference evidence="2 3" key="1">
    <citation type="submission" date="2020-08" db="EMBL/GenBank/DDBJ databases">
        <title>Sequencing the genomes of 1000 actinobacteria strains.</title>
        <authorList>
            <person name="Klenk H.-P."/>
        </authorList>
    </citation>
    <scope>NUCLEOTIDE SEQUENCE [LARGE SCALE GENOMIC DNA]</scope>
    <source>
        <strain evidence="2 3">DSM 46659</strain>
    </source>
</reference>
<dbReference type="GO" id="GO:0044550">
    <property type="term" value="P:secondary metabolite biosynthetic process"/>
    <property type="evidence" value="ECO:0007669"/>
    <property type="project" value="TreeGrafter"/>
</dbReference>
<evidence type="ECO:0000313" key="3">
    <source>
        <dbReference type="Proteomes" id="UP000546642"/>
    </source>
</evidence>
<dbReference type="GO" id="GO:0005737">
    <property type="term" value="C:cytoplasm"/>
    <property type="evidence" value="ECO:0007669"/>
    <property type="project" value="TreeGrafter"/>
</dbReference>
<dbReference type="PANTHER" id="PTHR45527">
    <property type="entry name" value="NONRIBOSOMAL PEPTIDE SYNTHETASE"/>
    <property type="match status" value="1"/>
</dbReference>
<comment type="caution">
    <text evidence="2">The sequence shown here is derived from an EMBL/GenBank/DDBJ whole genome shotgun (WGS) entry which is preliminary data.</text>
</comment>
<dbReference type="GO" id="GO:0043041">
    <property type="term" value="P:amino acid activation for nonribosomal peptide biosynthetic process"/>
    <property type="evidence" value="ECO:0007669"/>
    <property type="project" value="TreeGrafter"/>
</dbReference>
<keyword evidence="3" id="KW-1185">Reference proteome</keyword>